<accession>A0A3L6EIQ5</accession>
<evidence type="ECO:0000313" key="2">
    <source>
        <dbReference type="Proteomes" id="UP000251960"/>
    </source>
</evidence>
<organism evidence="1 2">
    <name type="scientific">Zea mays</name>
    <name type="common">Maize</name>
    <dbReference type="NCBI Taxonomy" id="4577"/>
    <lineage>
        <taxon>Eukaryota</taxon>
        <taxon>Viridiplantae</taxon>
        <taxon>Streptophyta</taxon>
        <taxon>Embryophyta</taxon>
        <taxon>Tracheophyta</taxon>
        <taxon>Spermatophyta</taxon>
        <taxon>Magnoliopsida</taxon>
        <taxon>Liliopsida</taxon>
        <taxon>Poales</taxon>
        <taxon>Poaceae</taxon>
        <taxon>PACMAD clade</taxon>
        <taxon>Panicoideae</taxon>
        <taxon>Andropogonodae</taxon>
        <taxon>Andropogoneae</taxon>
        <taxon>Tripsacinae</taxon>
        <taxon>Zea</taxon>
    </lineage>
</organism>
<comment type="caution">
    <text evidence="1">The sequence shown here is derived from an EMBL/GenBank/DDBJ whole genome shotgun (WGS) entry which is preliminary data.</text>
</comment>
<protein>
    <submittedName>
        <fullName evidence="1">Uncharacterized protein</fullName>
    </submittedName>
</protein>
<name>A0A3L6EIQ5_MAIZE</name>
<dbReference type="EMBL" id="NCVQ01000006">
    <property type="protein sequence ID" value="PWZ20939.1"/>
    <property type="molecule type" value="Genomic_DNA"/>
</dbReference>
<gene>
    <name evidence="1" type="ORF">Zm00014a_004261</name>
</gene>
<proteinExistence type="predicted"/>
<evidence type="ECO:0000313" key="1">
    <source>
        <dbReference type="EMBL" id="PWZ20939.1"/>
    </source>
</evidence>
<sequence>MAVLRATIKSALQQAQSGCTLEPDVDIVLGELGGVDLLHGNVGEVLDAVIHEQPHVLLLQLHLLLRV</sequence>
<reference evidence="1 2" key="1">
    <citation type="journal article" date="2018" name="Nat. Genet.">
        <title>Extensive intraspecific gene order and gene structural variations between Mo17 and other maize genomes.</title>
        <authorList>
            <person name="Sun S."/>
            <person name="Zhou Y."/>
            <person name="Chen J."/>
            <person name="Shi J."/>
            <person name="Zhao H."/>
            <person name="Zhao H."/>
            <person name="Song W."/>
            <person name="Zhang M."/>
            <person name="Cui Y."/>
            <person name="Dong X."/>
            <person name="Liu H."/>
            <person name="Ma X."/>
            <person name="Jiao Y."/>
            <person name="Wang B."/>
            <person name="Wei X."/>
            <person name="Stein J.C."/>
            <person name="Glaubitz J.C."/>
            <person name="Lu F."/>
            <person name="Yu G."/>
            <person name="Liang C."/>
            <person name="Fengler K."/>
            <person name="Li B."/>
            <person name="Rafalski A."/>
            <person name="Schnable P.S."/>
            <person name="Ware D.H."/>
            <person name="Buckler E.S."/>
            <person name="Lai J."/>
        </authorList>
    </citation>
    <scope>NUCLEOTIDE SEQUENCE [LARGE SCALE GENOMIC DNA]</scope>
    <source>
        <strain evidence="2">cv. Missouri 17</strain>
        <tissue evidence="1">Seedling</tissue>
    </source>
</reference>
<dbReference type="Proteomes" id="UP000251960">
    <property type="component" value="Chromosome 5"/>
</dbReference>
<dbReference type="AlphaFoldDB" id="A0A3L6EIQ5"/>